<dbReference type="InterPro" id="IPR003673">
    <property type="entry name" value="CoA-Trfase_fam_III"/>
</dbReference>
<organism evidence="2">
    <name type="scientific">marine metagenome</name>
    <dbReference type="NCBI Taxonomy" id="408172"/>
    <lineage>
        <taxon>unclassified sequences</taxon>
        <taxon>metagenomes</taxon>
        <taxon>ecological metagenomes</taxon>
    </lineage>
</organism>
<accession>A0A381PVT8</accession>
<dbReference type="InterPro" id="IPR023606">
    <property type="entry name" value="CoA-Trfase_III_dom_1_sf"/>
</dbReference>
<evidence type="ECO:0000313" key="2">
    <source>
        <dbReference type="EMBL" id="SUZ70764.1"/>
    </source>
</evidence>
<dbReference type="AlphaFoldDB" id="A0A381PVT8"/>
<dbReference type="Gene3D" id="3.30.1540.10">
    <property type="entry name" value="formyl-coa transferase, domain 3"/>
    <property type="match status" value="1"/>
</dbReference>
<dbReference type="Pfam" id="PF02515">
    <property type="entry name" value="CoA_transf_3"/>
    <property type="match status" value="1"/>
</dbReference>
<feature type="non-terminal residue" evidence="2">
    <location>
        <position position="1"/>
    </location>
</feature>
<gene>
    <name evidence="2" type="ORF">METZ01_LOCUS23618</name>
</gene>
<name>A0A381PVT8_9ZZZZ</name>
<dbReference type="GO" id="GO:0008410">
    <property type="term" value="F:CoA-transferase activity"/>
    <property type="evidence" value="ECO:0007669"/>
    <property type="project" value="TreeGrafter"/>
</dbReference>
<evidence type="ECO:0000256" key="1">
    <source>
        <dbReference type="ARBA" id="ARBA00022679"/>
    </source>
</evidence>
<dbReference type="SUPFAM" id="SSF89796">
    <property type="entry name" value="CoA-transferase family III (CaiB/BaiF)"/>
    <property type="match status" value="1"/>
</dbReference>
<dbReference type="PANTHER" id="PTHR48207:SF3">
    <property type="entry name" value="SUCCINATE--HYDROXYMETHYLGLUTARATE COA-TRANSFERASE"/>
    <property type="match status" value="1"/>
</dbReference>
<protein>
    <recommendedName>
        <fullName evidence="3">CoA transferase</fullName>
    </recommendedName>
</protein>
<dbReference type="InterPro" id="IPR044855">
    <property type="entry name" value="CoA-Trfase_III_dom3_sf"/>
</dbReference>
<evidence type="ECO:0008006" key="3">
    <source>
        <dbReference type="Google" id="ProtNLM"/>
    </source>
</evidence>
<dbReference type="Gene3D" id="3.40.50.10540">
    <property type="entry name" value="Crotonobetainyl-coa:carnitine coa-transferase, domain 1"/>
    <property type="match status" value="1"/>
</dbReference>
<dbReference type="InterPro" id="IPR050483">
    <property type="entry name" value="CoA-transferase_III_domain"/>
</dbReference>
<sequence>VWAGPLATRILADLGADVVKVEAPTSRGPRSYGRVTPIGGWVGGDPGDEPYNVNAVFVKLQRNKKSLAVNLKTPSGRATFLELVKKADIVIENFSARAMPALGLDYSSLSAANPKIIYVSMPGYGMNGPYRNRVAFGPSVEPLSGLTNVMGYGPNEPRNTAMALPDPIAALNATSAVVTALRKRQQTGRGTLVEMSLHEGAAAFCGPWLIETQLGESVQCIGNRHPNMAPYGIYRCTGSDDWVAIACRDNSDWQALCATIPGSLDVAAGLSERVQSHRRIDQIIETWTLQYSKTDAAEILQDASIPAGPVNSTPDMTSDPQTIARNFFVPIERGPTAIPGNPIKMNGLSTSDWSPCPPLGADNHEVLSEWLDYSEEEIDALECSGVIVNRPPA</sequence>
<keyword evidence="1" id="KW-0808">Transferase</keyword>
<proteinExistence type="predicted"/>
<reference evidence="2" key="1">
    <citation type="submission" date="2018-05" db="EMBL/GenBank/DDBJ databases">
        <authorList>
            <person name="Lanie J.A."/>
            <person name="Ng W.-L."/>
            <person name="Kazmierczak K.M."/>
            <person name="Andrzejewski T.M."/>
            <person name="Davidsen T.M."/>
            <person name="Wayne K.J."/>
            <person name="Tettelin H."/>
            <person name="Glass J.I."/>
            <person name="Rusch D."/>
            <person name="Podicherti R."/>
            <person name="Tsui H.-C.T."/>
            <person name="Winkler M.E."/>
        </authorList>
    </citation>
    <scope>NUCLEOTIDE SEQUENCE</scope>
</reference>
<dbReference type="PANTHER" id="PTHR48207">
    <property type="entry name" value="SUCCINATE--HYDROXYMETHYLGLUTARATE COA-TRANSFERASE"/>
    <property type="match status" value="1"/>
</dbReference>
<dbReference type="EMBL" id="UINC01001101">
    <property type="protein sequence ID" value="SUZ70764.1"/>
    <property type="molecule type" value="Genomic_DNA"/>
</dbReference>